<feature type="region of interest" description="Disordered" evidence="1">
    <location>
        <begin position="138"/>
        <end position="165"/>
    </location>
</feature>
<dbReference type="AlphaFoldDB" id="A0AAD9HBE8"/>
<reference evidence="2" key="1">
    <citation type="submission" date="2021-06" db="EMBL/GenBank/DDBJ databases">
        <title>Comparative genomics, transcriptomics and evolutionary studies reveal genomic signatures of adaptation to plant cell wall in hemibiotrophic fungi.</title>
        <authorList>
            <consortium name="DOE Joint Genome Institute"/>
            <person name="Baroncelli R."/>
            <person name="Diaz J.F."/>
            <person name="Benocci T."/>
            <person name="Peng M."/>
            <person name="Battaglia E."/>
            <person name="Haridas S."/>
            <person name="Andreopoulos W."/>
            <person name="Labutti K."/>
            <person name="Pangilinan J."/>
            <person name="Floch G.L."/>
            <person name="Makela M.R."/>
            <person name="Henrissat B."/>
            <person name="Grigoriev I.V."/>
            <person name="Crouch J.A."/>
            <person name="De Vries R.P."/>
            <person name="Sukno S.A."/>
            <person name="Thon M.R."/>
        </authorList>
    </citation>
    <scope>NUCLEOTIDE SEQUENCE</scope>
    <source>
        <strain evidence="2">MAFF235873</strain>
    </source>
</reference>
<dbReference type="EMBL" id="MU842953">
    <property type="protein sequence ID" value="KAK2024832.1"/>
    <property type="molecule type" value="Genomic_DNA"/>
</dbReference>
<dbReference type="Proteomes" id="UP001232148">
    <property type="component" value="Unassembled WGS sequence"/>
</dbReference>
<evidence type="ECO:0000313" key="3">
    <source>
        <dbReference type="Proteomes" id="UP001232148"/>
    </source>
</evidence>
<evidence type="ECO:0000313" key="2">
    <source>
        <dbReference type="EMBL" id="KAK2024832.1"/>
    </source>
</evidence>
<sequence>MAIPGSARCHASVVVGGMHNAEACTSLWVAFTHLRLRVLEAGLKGPVLLLTKPARDKAGDGLARLYQGIAKGCRYVGFGIEEQMVSGGEIGDRRACHARLGIEISDPGLPRIKSSKLWASRANNRNDEITRCSMVKRAKPASSELNKTRGLVPPSFTSDEERAMA</sequence>
<keyword evidence="3" id="KW-1185">Reference proteome</keyword>
<accession>A0AAD9HBE8</accession>
<name>A0AAD9HBE8_9PEZI</name>
<proteinExistence type="predicted"/>
<comment type="caution">
    <text evidence="2">The sequence shown here is derived from an EMBL/GenBank/DDBJ whole genome shotgun (WGS) entry which is preliminary data.</text>
</comment>
<protein>
    <submittedName>
        <fullName evidence="2">Uncharacterized protein</fullName>
    </submittedName>
</protein>
<evidence type="ECO:0000256" key="1">
    <source>
        <dbReference type="SAM" id="MobiDB-lite"/>
    </source>
</evidence>
<gene>
    <name evidence="2" type="ORF">LX32DRAFT_655922</name>
</gene>
<organism evidence="2 3">
    <name type="scientific">Colletotrichum zoysiae</name>
    <dbReference type="NCBI Taxonomy" id="1216348"/>
    <lineage>
        <taxon>Eukaryota</taxon>
        <taxon>Fungi</taxon>
        <taxon>Dikarya</taxon>
        <taxon>Ascomycota</taxon>
        <taxon>Pezizomycotina</taxon>
        <taxon>Sordariomycetes</taxon>
        <taxon>Hypocreomycetidae</taxon>
        <taxon>Glomerellales</taxon>
        <taxon>Glomerellaceae</taxon>
        <taxon>Colletotrichum</taxon>
        <taxon>Colletotrichum graminicola species complex</taxon>
    </lineage>
</organism>